<feature type="region of interest" description="Disordered" evidence="1">
    <location>
        <begin position="571"/>
        <end position="610"/>
    </location>
</feature>
<dbReference type="InterPro" id="IPR036844">
    <property type="entry name" value="Hint_dom_sf"/>
</dbReference>
<sequence>MDTMDPKEPEKAAQELFGHLRKLDLWLLQEKGLPPDESDVNVWLEETAGAMELIKKIRHWVKNYDKNIGTTAFYRGGYGIAIQGIRFYSHELTSAAQAAVQSHGSRKATFELFSDELDDLDKKLQGRVAAFKSFLESIPGGALFALRWLLRHRILSDPFRRGGVDDPWGEVGTSTLRRACDISRVAIKVLHGRASGLQVECTWLDWFFPACSTSSDGFDKHLRLFLSLERRAAEAVASRLETETLDRKDVQDLLAEVRSLKESLVAGRHAEGLERCQKDAAVEIAHVKEQAREEVQKALKQAAEEMEAVKKQAIEEVQMARRQAAEELATAQKHASEESEKAKLQAAEEVKQAQRQAREDVEKARRQLIQAAEGIRPASRGGLSPMELMELEGEESVEREQLQEPPGGPEPTELEEPTEETENELKEAEDEASDDGSDESWEKVKNLADCFALDTIFKTPDGGFVSGQHVRTGTRIRATDGSILQVSRCSKPYDAVGTILFASDATLRVTPDHRVALATGDPVPAYKLNVGDMILVNGEPARLNRVEPDPTPDPCVTITFDHDLPVDAFHPPPAIASHGHKRQQTRRGGMNRRAQASDAASVLTRNEYMD</sequence>
<reference evidence="2 3" key="1">
    <citation type="submission" date="2024-02" db="EMBL/GenBank/DDBJ databases">
        <authorList>
            <person name="Chen Y."/>
            <person name="Shah S."/>
            <person name="Dougan E. K."/>
            <person name="Thang M."/>
            <person name="Chan C."/>
        </authorList>
    </citation>
    <scope>NUCLEOTIDE SEQUENCE [LARGE SCALE GENOMIC DNA]</scope>
</reference>
<feature type="compositionally biased region" description="Acidic residues" evidence="1">
    <location>
        <begin position="412"/>
        <end position="439"/>
    </location>
</feature>
<feature type="compositionally biased region" description="Basic and acidic residues" evidence="1">
    <location>
        <begin position="334"/>
        <end position="365"/>
    </location>
</feature>
<keyword evidence="3" id="KW-1185">Reference proteome</keyword>
<dbReference type="CDD" id="cd06503">
    <property type="entry name" value="ATP-synt_Fo_b"/>
    <property type="match status" value="1"/>
</dbReference>
<dbReference type="EMBL" id="CAXAMN010000903">
    <property type="protein sequence ID" value="CAK8991397.1"/>
    <property type="molecule type" value="Genomic_DNA"/>
</dbReference>
<gene>
    <name evidence="2" type="ORF">CCMP2556_LOCUS2443</name>
</gene>
<proteinExistence type="predicted"/>
<evidence type="ECO:0000313" key="3">
    <source>
        <dbReference type="Proteomes" id="UP001642484"/>
    </source>
</evidence>
<feature type="region of interest" description="Disordered" evidence="1">
    <location>
        <begin position="325"/>
        <end position="365"/>
    </location>
</feature>
<evidence type="ECO:0000313" key="2">
    <source>
        <dbReference type="EMBL" id="CAK8991397.1"/>
    </source>
</evidence>
<organism evidence="2 3">
    <name type="scientific">Durusdinium trenchii</name>
    <dbReference type="NCBI Taxonomy" id="1381693"/>
    <lineage>
        <taxon>Eukaryota</taxon>
        <taxon>Sar</taxon>
        <taxon>Alveolata</taxon>
        <taxon>Dinophyceae</taxon>
        <taxon>Suessiales</taxon>
        <taxon>Symbiodiniaceae</taxon>
        <taxon>Durusdinium</taxon>
    </lineage>
</organism>
<name>A0ABP0HNS3_9DINO</name>
<accession>A0ABP0HNS3</accession>
<feature type="region of interest" description="Disordered" evidence="1">
    <location>
        <begin position="392"/>
        <end position="441"/>
    </location>
</feature>
<protein>
    <recommendedName>
        <fullName evidence="4">Hint domain-containing protein</fullName>
    </recommendedName>
</protein>
<evidence type="ECO:0008006" key="4">
    <source>
        <dbReference type="Google" id="ProtNLM"/>
    </source>
</evidence>
<evidence type="ECO:0000256" key="1">
    <source>
        <dbReference type="SAM" id="MobiDB-lite"/>
    </source>
</evidence>
<dbReference type="SUPFAM" id="SSF51294">
    <property type="entry name" value="Hedgehog/intein (Hint) domain"/>
    <property type="match status" value="1"/>
</dbReference>
<dbReference type="Proteomes" id="UP001642484">
    <property type="component" value="Unassembled WGS sequence"/>
</dbReference>
<comment type="caution">
    <text evidence="2">The sequence shown here is derived from an EMBL/GenBank/DDBJ whole genome shotgun (WGS) entry which is preliminary data.</text>
</comment>